<evidence type="ECO:0000313" key="5">
    <source>
        <dbReference type="Proteomes" id="UP000242288"/>
    </source>
</evidence>
<dbReference type="GO" id="GO:0016780">
    <property type="term" value="F:phosphotransferase activity, for other substituted phosphate groups"/>
    <property type="evidence" value="ECO:0007669"/>
    <property type="project" value="InterPro"/>
</dbReference>
<sequence>MLSEKFSHFLDKPLTPLAKALPVNPNVITFIGMLITSSSGFIIPFNLFLGGIFILAGGAFDLIDGIVARVNGRATRFGALLDSTFDRIADGFIFLGISWYFFRLNDEVAFIVTVLCMIASFLISYVRARAEAVGVCCSVGIIERPERLISLAFGCLTGLLYPVLVILTILSWITVIQRIFYARKQIKNLLQ</sequence>
<feature type="transmembrane region" description="Helical" evidence="3">
    <location>
        <begin position="108"/>
        <end position="128"/>
    </location>
</feature>
<keyword evidence="3" id="KW-1133">Transmembrane helix</keyword>
<dbReference type="GO" id="GO:0008654">
    <property type="term" value="P:phospholipid biosynthetic process"/>
    <property type="evidence" value="ECO:0007669"/>
    <property type="project" value="InterPro"/>
</dbReference>
<comment type="caution">
    <text evidence="4">The sequence shown here is derived from an EMBL/GenBank/DDBJ whole genome shotgun (WGS) entry which is preliminary data.</text>
</comment>
<dbReference type="Gene3D" id="1.20.120.1760">
    <property type="match status" value="1"/>
</dbReference>
<dbReference type="Proteomes" id="UP000242288">
    <property type="component" value="Unassembled WGS sequence"/>
</dbReference>
<organism evidence="4 5">
    <name type="scientific">Thermodesulfovibrio aggregans</name>
    <dbReference type="NCBI Taxonomy" id="86166"/>
    <lineage>
        <taxon>Bacteria</taxon>
        <taxon>Pseudomonadati</taxon>
        <taxon>Nitrospirota</taxon>
        <taxon>Thermodesulfovibrionia</taxon>
        <taxon>Thermodesulfovibrionales</taxon>
        <taxon>Thermodesulfovibrionaceae</taxon>
        <taxon>Thermodesulfovibrio</taxon>
    </lineage>
</organism>
<dbReference type="Pfam" id="PF01066">
    <property type="entry name" value="CDP-OH_P_transf"/>
    <property type="match status" value="1"/>
</dbReference>
<feature type="transmembrane region" description="Helical" evidence="3">
    <location>
        <begin position="41"/>
        <end position="63"/>
    </location>
</feature>
<gene>
    <name evidence="4" type="ORF">C0186_01380</name>
</gene>
<protein>
    <submittedName>
        <fullName evidence="4">CDP-alcohol phosphatidyltransferase family protein</fullName>
    </submittedName>
</protein>
<dbReference type="InterPro" id="IPR048254">
    <property type="entry name" value="CDP_ALCOHOL_P_TRANSF_CS"/>
</dbReference>
<comment type="similarity">
    <text evidence="2">Belongs to the CDP-alcohol phosphatidyltransferase class-I family.</text>
</comment>
<reference evidence="4 5" key="1">
    <citation type="submission" date="2018-01" db="EMBL/GenBank/DDBJ databases">
        <title>Metagenomic assembled genomes from two thermal pools in the Uzon Caldera, Kamchatka, Russia.</title>
        <authorList>
            <person name="Wilkins L."/>
            <person name="Ettinger C."/>
        </authorList>
    </citation>
    <scope>NUCLEOTIDE SEQUENCE [LARGE SCALE GENOMIC DNA]</scope>
    <source>
        <strain evidence="4">ZAV-04</strain>
    </source>
</reference>
<dbReference type="InterPro" id="IPR000462">
    <property type="entry name" value="CDP-OH_P_trans"/>
</dbReference>
<keyword evidence="3" id="KW-0472">Membrane</keyword>
<proteinExistence type="inferred from homology"/>
<dbReference type="InterPro" id="IPR043130">
    <property type="entry name" value="CDP-OH_PTrfase_TM_dom"/>
</dbReference>
<dbReference type="PROSITE" id="PS00379">
    <property type="entry name" value="CDP_ALCOHOL_P_TRANSF"/>
    <property type="match status" value="1"/>
</dbReference>
<accession>A0A2J6WPZ7</accession>
<dbReference type="GO" id="GO:0016020">
    <property type="term" value="C:membrane"/>
    <property type="evidence" value="ECO:0007669"/>
    <property type="project" value="InterPro"/>
</dbReference>
<dbReference type="AlphaFoldDB" id="A0A2J6WPZ7"/>
<feature type="transmembrane region" description="Helical" evidence="3">
    <location>
        <begin position="84"/>
        <end position="102"/>
    </location>
</feature>
<evidence type="ECO:0000313" key="4">
    <source>
        <dbReference type="EMBL" id="PMP72471.1"/>
    </source>
</evidence>
<dbReference type="EMBL" id="PNIO01000008">
    <property type="protein sequence ID" value="PMP72471.1"/>
    <property type="molecule type" value="Genomic_DNA"/>
</dbReference>
<keyword evidence="3" id="KW-0812">Transmembrane</keyword>
<evidence type="ECO:0000256" key="1">
    <source>
        <dbReference type="ARBA" id="ARBA00022679"/>
    </source>
</evidence>
<name>A0A2J6WPZ7_9BACT</name>
<keyword evidence="1 2" id="KW-0808">Transferase</keyword>
<feature type="transmembrane region" description="Helical" evidence="3">
    <location>
        <begin position="148"/>
        <end position="173"/>
    </location>
</feature>
<evidence type="ECO:0000256" key="2">
    <source>
        <dbReference type="RuleBase" id="RU003750"/>
    </source>
</evidence>
<evidence type="ECO:0000256" key="3">
    <source>
        <dbReference type="SAM" id="Phobius"/>
    </source>
</evidence>